<keyword evidence="3" id="KW-1185">Reference proteome</keyword>
<feature type="compositionally biased region" description="Acidic residues" evidence="1">
    <location>
        <begin position="20"/>
        <end position="30"/>
    </location>
</feature>
<name>A0AAE1B9G3_9GAST</name>
<dbReference type="EMBL" id="JAWDGP010000325">
    <property type="protein sequence ID" value="KAK3801386.1"/>
    <property type="molecule type" value="Genomic_DNA"/>
</dbReference>
<dbReference type="AlphaFoldDB" id="A0AAE1B9G3"/>
<accession>A0AAE1B9G3</accession>
<sequence>MSGQDAHNCSGQGGAVDGCSVDDDDDGDGDGDEDGTVRFIVLRLGRLSKFALLVLMALHAVIAEYRDGDVVGGFSFDSDDVDAGYCNFDNDDDAVESFSFDGDAVVR</sequence>
<feature type="compositionally biased region" description="Polar residues" evidence="1">
    <location>
        <begin position="1"/>
        <end position="10"/>
    </location>
</feature>
<evidence type="ECO:0000256" key="1">
    <source>
        <dbReference type="SAM" id="MobiDB-lite"/>
    </source>
</evidence>
<gene>
    <name evidence="2" type="ORF">RRG08_059088</name>
</gene>
<organism evidence="2 3">
    <name type="scientific">Elysia crispata</name>
    <name type="common">lettuce slug</name>
    <dbReference type="NCBI Taxonomy" id="231223"/>
    <lineage>
        <taxon>Eukaryota</taxon>
        <taxon>Metazoa</taxon>
        <taxon>Spiralia</taxon>
        <taxon>Lophotrochozoa</taxon>
        <taxon>Mollusca</taxon>
        <taxon>Gastropoda</taxon>
        <taxon>Heterobranchia</taxon>
        <taxon>Euthyneura</taxon>
        <taxon>Panpulmonata</taxon>
        <taxon>Sacoglossa</taxon>
        <taxon>Placobranchoidea</taxon>
        <taxon>Plakobranchidae</taxon>
        <taxon>Elysia</taxon>
    </lineage>
</organism>
<reference evidence="2" key="1">
    <citation type="journal article" date="2023" name="G3 (Bethesda)">
        <title>A reference genome for the long-term kleptoplast-retaining sea slug Elysia crispata morphotype clarki.</title>
        <authorList>
            <person name="Eastman K.E."/>
            <person name="Pendleton A.L."/>
            <person name="Shaikh M.A."/>
            <person name="Suttiyut T."/>
            <person name="Ogas R."/>
            <person name="Tomko P."/>
            <person name="Gavelis G."/>
            <person name="Widhalm J.R."/>
            <person name="Wisecaver J.H."/>
        </authorList>
    </citation>
    <scope>NUCLEOTIDE SEQUENCE</scope>
    <source>
        <strain evidence="2">ECLA1</strain>
    </source>
</reference>
<evidence type="ECO:0000313" key="3">
    <source>
        <dbReference type="Proteomes" id="UP001283361"/>
    </source>
</evidence>
<feature type="region of interest" description="Disordered" evidence="1">
    <location>
        <begin position="1"/>
        <end position="30"/>
    </location>
</feature>
<dbReference type="Proteomes" id="UP001283361">
    <property type="component" value="Unassembled WGS sequence"/>
</dbReference>
<proteinExistence type="predicted"/>
<comment type="caution">
    <text evidence="2">The sequence shown here is derived from an EMBL/GenBank/DDBJ whole genome shotgun (WGS) entry which is preliminary data.</text>
</comment>
<protein>
    <submittedName>
        <fullName evidence="2">Uncharacterized protein</fullName>
    </submittedName>
</protein>
<evidence type="ECO:0000313" key="2">
    <source>
        <dbReference type="EMBL" id="KAK3801386.1"/>
    </source>
</evidence>